<dbReference type="AlphaFoldDB" id="A0A7S0UH91"/>
<gene>
    <name evidence="9" type="ORF">PDEL1432_LOCUS82</name>
</gene>
<feature type="transmembrane region" description="Helical" evidence="7">
    <location>
        <begin position="20"/>
        <end position="39"/>
    </location>
</feature>
<comment type="similarity">
    <text evidence="7">Belongs to the DHHC palmitoyltransferase family.</text>
</comment>
<dbReference type="GO" id="GO:0005783">
    <property type="term" value="C:endoplasmic reticulum"/>
    <property type="evidence" value="ECO:0007669"/>
    <property type="project" value="TreeGrafter"/>
</dbReference>
<feature type="transmembrane region" description="Helical" evidence="7">
    <location>
        <begin position="157"/>
        <end position="179"/>
    </location>
</feature>
<reference evidence="9" key="1">
    <citation type="submission" date="2021-01" db="EMBL/GenBank/DDBJ databases">
        <authorList>
            <person name="Corre E."/>
            <person name="Pelletier E."/>
            <person name="Niang G."/>
            <person name="Scheremetjew M."/>
            <person name="Finn R."/>
            <person name="Kale V."/>
            <person name="Holt S."/>
            <person name="Cochrane G."/>
            <person name="Meng A."/>
            <person name="Brown T."/>
            <person name="Cohen L."/>
        </authorList>
    </citation>
    <scope>NUCLEOTIDE SEQUENCE</scope>
    <source>
        <strain evidence="9">UNC1205</strain>
    </source>
</reference>
<dbReference type="PANTHER" id="PTHR22883">
    <property type="entry name" value="ZINC FINGER DHHC DOMAIN CONTAINING PROTEIN"/>
    <property type="match status" value="1"/>
</dbReference>
<dbReference type="Pfam" id="PF01529">
    <property type="entry name" value="DHHC"/>
    <property type="match status" value="1"/>
</dbReference>
<dbReference type="GO" id="GO:0019706">
    <property type="term" value="F:protein-cysteine S-palmitoyltransferase activity"/>
    <property type="evidence" value="ECO:0007669"/>
    <property type="project" value="UniProtKB-EC"/>
</dbReference>
<evidence type="ECO:0000256" key="1">
    <source>
        <dbReference type="ARBA" id="ARBA00004141"/>
    </source>
</evidence>
<keyword evidence="6 7" id="KW-0012">Acyltransferase</keyword>
<keyword evidence="2 7" id="KW-0808">Transferase</keyword>
<proteinExistence type="inferred from homology"/>
<evidence type="ECO:0000256" key="3">
    <source>
        <dbReference type="ARBA" id="ARBA00022692"/>
    </source>
</evidence>
<feature type="domain" description="Palmitoyltransferase DHHC" evidence="8">
    <location>
        <begin position="104"/>
        <end position="239"/>
    </location>
</feature>
<sequence>MSDSVRPTRTNGLSPPYTPAQLSTWIFLPTLVLEFLFCVSPLMPIAASIPVTLVFLSLAGISVTYAYWAMSTDPSDPRLVHHRKQQCQVADSGNGAVATWNTEDPTKQCWICDIQVGTKSMHCKFCNKCVDHFDHHCMWLNTCVGKANYKYFFRTMIFVNFMLLVDLVTQIALIVDIYLGNGATKERAEEWFVVGTPIPVVVIMGVFAFLNIGSLSLIGQLLAFHLKLQKEGISTYEFIVRDNRLRREKTTKLNELKVRRKTEIATAKENGDSFLVFKLEKGGLLREQCGIACCDPLSLEESENGTANGEP</sequence>
<evidence type="ECO:0000259" key="8">
    <source>
        <dbReference type="Pfam" id="PF01529"/>
    </source>
</evidence>
<comment type="catalytic activity">
    <reaction evidence="7">
        <text>L-cysteinyl-[protein] + hexadecanoyl-CoA = S-hexadecanoyl-L-cysteinyl-[protein] + CoA</text>
        <dbReference type="Rhea" id="RHEA:36683"/>
        <dbReference type="Rhea" id="RHEA-COMP:10131"/>
        <dbReference type="Rhea" id="RHEA-COMP:11032"/>
        <dbReference type="ChEBI" id="CHEBI:29950"/>
        <dbReference type="ChEBI" id="CHEBI:57287"/>
        <dbReference type="ChEBI" id="CHEBI:57379"/>
        <dbReference type="ChEBI" id="CHEBI:74151"/>
        <dbReference type="EC" id="2.3.1.225"/>
    </reaction>
</comment>
<evidence type="ECO:0000256" key="5">
    <source>
        <dbReference type="ARBA" id="ARBA00023136"/>
    </source>
</evidence>
<dbReference type="GO" id="GO:0005794">
    <property type="term" value="C:Golgi apparatus"/>
    <property type="evidence" value="ECO:0007669"/>
    <property type="project" value="TreeGrafter"/>
</dbReference>
<evidence type="ECO:0000256" key="4">
    <source>
        <dbReference type="ARBA" id="ARBA00022989"/>
    </source>
</evidence>
<keyword evidence="5 7" id="KW-0472">Membrane</keyword>
<comment type="domain">
    <text evidence="7">The DHHC domain is required for palmitoyltransferase activity.</text>
</comment>
<dbReference type="GO" id="GO:0006612">
    <property type="term" value="P:protein targeting to membrane"/>
    <property type="evidence" value="ECO:0007669"/>
    <property type="project" value="TreeGrafter"/>
</dbReference>
<keyword evidence="4 7" id="KW-1133">Transmembrane helix</keyword>
<dbReference type="InterPro" id="IPR001594">
    <property type="entry name" value="Palmitoyltrfase_DHHC"/>
</dbReference>
<dbReference type="EC" id="2.3.1.225" evidence="7"/>
<dbReference type="InterPro" id="IPR039859">
    <property type="entry name" value="PFA4/ZDH16/20/ERF2-like"/>
</dbReference>
<evidence type="ECO:0000256" key="2">
    <source>
        <dbReference type="ARBA" id="ARBA00022679"/>
    </source>
</evidence>
<name>A0A7S0UH91_9STRA</name>
<feature type="transmembrane region" description="Helical" evidence="7">
    <location>
        <begin position="191"/>
        <end position="210"/>
    </location>
</feature>
<dbReference type="EMBL" id="HBFL01000114">
    <property type="protein sequence ID" value="CAD8760043.1"/>
    <property type="molecule type" value="Transcribed_RNA"/>
</dbReference>
<evidence type="ECO:0000313" key="9">
    <source>
        <dbReference type="EMBL" id="CAD8760043.1"/>
    </source>
</evidence>
<evidence type="ECO:0000256" key="6">
    <source>
        <dbReference type="ARBA" id="ARBA00023315"/>
    </source>
</evidence>
<dbReference type="GO" id="GO:0016020">
    <property type="term" value="C:membrane"/>
    <property type="evidence" value="ECO:0007669"/>
    <property type="project" value="UniProtKB-SubCell"/>
</dbReference>
<protein>
    <recommendedName>
        <fullName evidence="7">Palmitoyltransferase</fullName>
        <ecNumber evidence="7">2.3.1.225</ecNumber>
    </recommendedName>
</protein>
<keyword evidence="3 7" id="KW-0812">Transmembrane</keyword>
<organism evidence="9">
    <name type="scientific">Pseudo-nitzschia delicatissima</name>
    <dbReference type="NCBI Taxonomy" id="44447"/>
    <lineage>
        <taxon>Eukaryota</taxon>
        <taxon>Sar</taxon>
        <taxon>Stramenopiles</taxon>
        <taxon>Ochrophyta</taxon>
        <taxon>Bacillariophyta</taxon>
        <taxon>Bacillariophyceae</taxon>
        <taxon>Bacillariophycidae</taxon>
        <taxon>Bacillariales</taxon>
        <taxon>Bacillariaceae</taxon>
        <taxon>Pseudo-nitzschia</taxon>
    </lineage>
</organism>
<accession>A0A7S0UH91</accession>
<dbReference type="PROSITE" id="PS50216">
    <property type="entry name" value="DHHC"/>
    <property type="match status" value="1"/>
</dbReference>
<dbReference type="PANTHER" id="PTHR22883:SF203">
    <property type="entry name" value="PALMITOYLTRANSFERASE"/>
    <property type="match status" value="1"/>
</dbReference>
<feature type="transmembrane region" description="Helical" evidence="7">
    <location>
        <begin position="51"/>
        <end position="70"/>
    </location>
</feature>
<evidence type="ECO:0000256" key="7">
    <source>
        <dbReference type="RuleBase" id="RU079119"/>
    </source>
</evidence>
<comment type="subcellular location">
    <subcellularLocation>
        <location evidence="1">Membrane</location>
        <topology evidence="1">Multi-pass membrane protein</topology>
    </subcellularLocation>
</comment>